<proteinExistence type="predicted"/>
<accession>A0A6C0LH59</accession>
<reference evidence="1" key="1">
    <citation type="journal article" date="2020" name="Nature">
        <title>Giant virus diversity and host interactions through global metagenomics.</title>
        <authorList>
            <person name="Schulz F."/>
            <person name="Roux S."/>
            <person name="Paez-Espino D."/>
            <person name="Jungbluth S."/>
            <person name="Walsh D.A."/>
            <person name="Denef V.J."/>
            <person name="McMahon K.D."/>
            <person name="Konstantinidis K.T."/>
            <person name="Eloe-Fadrosh E.A."/>
            <person name="Kyrpides N.C."/>
            <person name="Woyke T."/>
        </authorList>
    </citation>
    <scope>NUCLEOTIDE SEQUENCE</scope>
    <source>
        <strain evidence="1">GVMAG-M-3300027770-73</strain>
    </source>
</reference>
<dbReference type="AlphaFoldDB" id="A0A6C0LH59"/>
<protein>
    <submittedName>
        <fullName evidence="1">Uncharacterized protein</fullName>
    </submittedName>
</protein>
<name>A0A6C0LH59_9ZZZZ</name>
<dbReference type="EMBL" id="MN740472">
    <property type="protein sequence ID" value="QHU28472.1"/>
    <property type="molecule type" value="Genomic_DNA"/>
</dbReference>
<evidence type="ECO:0000313" key="1">
    <source>
        <dbReference type="EMBL" id="QHU28472.1"/>
    </source>
</evidence>
<sequence>MFLLYYFFIGSSNVFINKYTNKITNINAIINENTDTNIITTDTNIIKVSEGYDNRYNQTLEKEKEKEKEKLYHIEISFKRMALLKTLEHPTISIIEKLDKIKYYSFLFNETIKSNMKIDTREGGLYNDWDFEM</sequence>
<organism evidence="1">
    <name type="scientific">viral metagenome</name>
    <dbReference type="NCBI Taxonomy" id="1070528"/>
    <lineage>
        <taxon>unclassified sequences</taxon>
        <taxon>metagenomes</taxon>
        <taxon>organismal metagenomes</taxon>
    </lineage>
</organism>